<dbReference type="Proteomes" id="UP000719500">
    <property type="component" value="Unassembled WGS sequence"/>
</dbReference>
<organism evidence="2 3">
    <name type="scientific">Oscillibacter valericigenes</name>
    <dbReference type="NCBI Taxonomy" id="351091"/>
    <lineage>
        <taxon>Bacteria</taxon>
        <taxon>Bacillati</taxon>
        <taxon>Bacillota</taxon>
        <taxon>Clostridia</taxon>
        <taxon>Eubacteriales</taxon>
        <taxon>Oscillospiraceae</taxon>
        <taxon>Oscillibacter</taxon>
    </lineage>
</organism>
<reference evidence="2 3" key="1">
    <citation type="journal article" date="2021" name="Sci. Rep.">
        <title>The distribution of antibiotic resistance genes in chicken gut microbiota commensals.</title>
        <authorList>
            <person name="Juricova H."/>
            <person name="Matiasovicova J."/>
            <person name="Kubasova T."/>
            <person name="Cejkova D."/>
            <person name="Rychlik I."/>
        </authorList>
    </citation>
    <scope>NUCLEOTIDE SEQUENCE [LARGE SCALE GENOMIC DNA]</scope>
    <source>
        <strain evidence="2 3">An411</strain>
    </source>
</reference>
<dbReference type="Pfam" id="PF06135">
    <property type="entry name" value="IreB"/>
    <property type="match status" value="1"/>
</dbReference>
<gene>
    <name evidence="2" type="ORF">H9X91_01480</name>
</gene>
<dbReference type="InterPro" id="IPR009309">
    <property type="entry name" value="IreB"/>
</dbReference>
<accession>A0ABS2FRM4</accession>
<proteinExistence type="inferred from homology"/>
<keyword evidence="3" id="KW-1185">Reference proteome</keyword>
<evidence type="ECO:0000256" key="1">
    <source>
        <dbReference type="ARBA" id="ARBA00010888"/>
    </source>
</evidence>
<sequence length="72" mass="7950">MTDAERLRLIYSALQERGYAPINQIVGFLLTGDPTYITNHNGARSLAGRINRSELLSEIVADYIQALAGNKD</sequence>
<evidence type="ECO:0000313" key="3">
    <source>
        <dbReference type="Proteomes" id="UP000719500"/>
    </source>
</evidence>
<evidence type="ECO:0000313" key="2">
    <source>
        <dbReference type="EMBL" id="MBM6850108.1"/>
    </source>
</evidence>
<dbReference type="PANTHER" id="PTHR40067:SF1">
    <property type="entry name" value="UPF0297 PROTEIN YRZL"/>
    <property type="match status" value="1"/>
</dbReference>
<dbReference type="PANTHER" id="PTHR40067">
    <property type="entry name" value="UPF0297 PROTEIN YRZL"/>
    <property type="match status" value="1"/>
</dbReference>
<dbReference type="EMBL" id="JACSNX010000001">
    <property type="protein sequence ID" value="MBM6850108.1"/>
    <property type="molecule type" value="Genomic_DNA"/>
</dbReference>
<comment type="caution">
    <text evidence="2">The sequence shown here is derived from an EMBL/GenBank/DDBJ whole genome shotgun (WGS) entry which is preliminary data.</text>
</comment>
<name>A0ABS2FRM4_9FIRM</name>
<dbReference type="RefSeq" id="WP_195608038.1">
    <property type="nucleotide sequence ID" value="NZ_JACSNX010000001.1"/>
</dbReference>
<protein>
    <submittedName>
        <fullName evidence="2">IreB family regulatory phosphoprotein</fullName>
    </submittedName>
</protein>
<comment type="similarity">
    <text evidence="1">Belongs to the UPF0297 family.</text>
</comment>